<feature type="transmembrane region" description="Helical" evidence="6">
    <location>
        <begin position="348"/>
        <end position="371"/>
    </location>
</feature>
<keyword evidence="3 6" id="KW-1133">Transmembrane helix</keyword>
<dbReference type="AlphaFoldDB" id="A0A0A1V9X4"/>
<comment type="caution">
    <text evidence="8">The sequence shown here is derived from an EMBL/GenBank/DDBJ whole genome shotgun (WGS) entry which is preliminary data.</text>
</comment>
<feature type="compositionally biased region" description="Polar residues" evidence="5">
    <location>
        <begin position="14"/>
        <end position="25"/>
    </location>
</feature>
<evidence type="ECO:0000256" key="1">
    <source>
        <dbReference type="ARBA" id="ARBA00004141"/>
    </source>
</evidence>
<feature type="compositionally biased region" description="Basic and acidic residues" evidence="5">
    <location>
        <begin position="1"/>
        <end position="11"/>
    </location>
</feature>
<dbReference type="eggNOG" id="KOG0254">
    <property type="taxonomic scope" value="Eukaryota"/>
</dbReference>
<feature type="transmembrane region" description="Helical" evidence="6">
    <location>
        <begin position="313"/>
        <end position="336"/>
    </location>
</feature>
<feature type="domain" description="Major facilitator superfamily (MFS) profile" evidence="7">
    <location>
        <begin position="38"/>
        <end position="531"/>
    </location>
</feature>
<gene>
    <name evidence="8" type="ORF">X797_001271</name>
</gene>
<dbReference type="GO" id="GO:0022857">
    <property type="term" value="F:transmembrane transporter activity"/>
    <property type="evidence" value="ECO:0007669"/>
    <property type="project" value="InterPro"/>
</dbReference>
<dbReference type="InterPro" id="IPR036259">
    <property type="entry name" value="MFS_trans_sf"/>
</dbReference>
<dbReference type="EMBL" id="JELW01000001">
    <property type="protein sequence ID" value="EXV06551.1"/>
    <property type="molecule type" value="Genomic_DNA"/>
</dbReference>
<organism evidence="8 9">
    <name type="scientific">Metarhizium robertsii</name>
    <dbReference type="NCBI Taxonomy" id="568076"/>
    <lineage>
        <taxon>Eukaryota</taxon>
        <taxon>Fungi</taxon>
        <taxon>Dikarya</taxon>
        <taxon>Ascomycota</taxon>
        <taxon>Pezizomycotina</taxon>
        <taxon>Sordariomycetes</taxon>
        <taxon>Hypocreomycetidae</taxon>
        <taxon>Hypocreales</taxon>
        <taxon>Clavicipitaceae</taxon>
        <taxon>Metarhizium</taxon>
    </lineage>
</organism>
<feature type="transmembrane region" description="Helical" evidence="6">
    <location>
        <begin position="378"/>
        <end position="398"/>
    </location>
</feature>
<accession>A0A0A1V9X4</accession>
<dbReference type="PROSITE" id="PS50850">
    <property type="entry name" value="MFS"/>
    <property type="match status" value="1"/>
</dbReference>
<dbReference type="Pfam" id="PF07690">
    <property type="entry name" value="MFS_1"/>
    <property type="match status" value="1"/>
</dbReference>
<feature type="region of interest" description="Disordered" evidence="5">
    <location>
        <begin position="1"/>
        <end position="26"/>
    </location>
</feature>
<dbReference type="SUPFAM" id="SSF103473">
    <property type="entry name" value="MFS general substrate transporter"/>
    <property type="match status" value="1"/>
</dbReference>
<feature type="transmembrane region" description="Helical" evidence="6">
    <location>
        <begin position="191"/>
        <end position="215"/>
    </location>
</feature>
<reference evidence="8 9" key="1">
    <citation type="submission" date="2014-02" db="EMBL/GenBank/DDBJ databases">
        <title>The genome sequence of the entomopathogenic fungus Metarhizium robertsii ARSEF 2575.</title>
        <authorList>
            <person name="Giuliano Garisto Donzelli B."/>
            <person name="Roe B.A."/>
            <person name="Macmil S.L."/>
            <person name="Krasnoff S.B."/>
            <person name="Gibson D.M."/>
        </authorList>
    </citation>
    <scope>NUCLEOTIDE SEQUENCE [LARGE SCALE GENOMIC DNA]</scope>
    <source>
        <strain evidence="8 9">ARSEF 2575</strain>
    </source>
</reference>
<comment type="subcellular location">
    <subcellularLocation>
        <location evidence="1">Membrane</location>
        <topology evidence="1">Multi-pass membrane protein</topology>
    </subcellularLocation>
</comment>
<feature type="transmembrane region" description="Helical" evidence="6">
    <location>
        <begin position="161"/>
        <end position="185"/>
    </location>
</feature>
<keyword evidence="2 6" id="KW-0812">Transmembrane</keyword>
<feature type="compositionally biased region" description="Basic and acidic residues" evidence="5">
    <location>
        <begin position="539"/>
        <end position="549"/>
    </location>
</feature>
<dbReference type="Proteomes" id="UP000030151">
    <property type="component" value="Unassembled WGS sequence"/>
</dbReference>
<dbReference type="GO" id="GO:0005886">
    <property type="term" value="C:plasma membrane"/>
    <property type="evidence" value="ECO:0007669"/>
    <property type="project" value="TreeGrafter"/>
</dbReference>
<feature type="transmembrane region" description="Helical" evidence="6">
    <location>
        <begin position="236"/>
        <end position="255"/>
    </location>
</feature>
<feature type="transmembrane region" description="Helical" evidence="6">
    <location>
        <begin position="267"/>
        <end position="292"/>
    </location>
</feature>
<evidence type="ECO:0000256" key="4">
    <source>
        <dbReference type="ARBA" id="ARBA00023136"/>
    </source>
</evidence>
<feature type="region of interest" description="Disordered" evidence="5">
    <location>
        <begin position="529"/>
        <end position="549"/>
    </location>
</feature>
<protein>
    <submittedName>
        <fullName evidence="8">MFS transporter</fullName>
    </submittedName>
</protein>
<keyword evidence="4 6" id="KW-0472">Membrane</keyword>
<sequence length="549" mass="58456">MSQHGRHEGRASAHSFTSTVQTESTKPPPIPLGRFWILCVGVCLGLFLSMVDTSIVATCLYAVGTEFRDLDSVNWVALSYTLAYMGFSVVFSRISDITGRRDAFVVAYVVFVAFSLACGFARTLHQLIAFRALQGIGGSGLYSLSMVMLSELSPAHLRQYIAAMIGLVVAMSGVLGPVLGGLLASYTSWRWVFWIKHVSSGPIGAASLATFVVSWPNRRHLPHHERHSWKQLDCPGAFLTVAAAVLVVFSFQNAGQTSGSASHGNSWGSAVFIAPLVVGVVCWGALMLWEYGVEYRLSRRFIPVLPLGIFRSVVYTSGVINTLLLGLPYLLLIYIVPLRIQIVGVKSALLAGVMLLPMLVAVALGSLVSGAVNSKTPVITETLLAGSCLMVLGCGLLTTLSTQELDGAKLLGFIALCGMGFGLTVSSSTMIASIKVAPKHYAPAQGILAQLRIFGGSLGIAASTAILRTKTQGGLLPVGKRESQAPGSQSQSVKMAFAEAFRTDMMVATAVSGAAVILALVACWLRRNNQSEPEGPRTSPERRTGDENE</sequence>
<feature type="transmembrane region" description="Helical" evidence="6">
    <location>
        <begin position="35"/>
        <end position="63"/>
    </location>
</feature>
<proteinExistence type="predicted"/>
<name>A0A0A1V9X4_9HYPO</name>
<dbReference type="InterPro" id="IPR011701">
    <property type="entry name" value="MFS"/>
</dbReference>
<feature type="transmembrane region" description="Helical" evidence="6">
    <location>
        <begin position="446"/>
        <end position="467"/>
    </location>
</feature>
<dbReference type="OrthoDB" id="440553at2759"/>
<evidence type="ECO:0000259" key="7">
    <source>
        <dbReference type="PROSITE" id="PS50850"/>
    </source>
</evidence>
<evidence type="ECO:0000256" key="5">
    <source>
        <dbReference type="SAM" id="MobiDB-lite"/>
    </source>
</evidence>
<dbReference type="InterPro" id="IPR020846">
    <property type="entry name" value="MFS_dom"/>
</dbReference>
<feature type="transmembrane region" description="Helical" evidence="6">
    <location>
        <begin position="75"/>
        <end position="91"/>
    </location>
</feature>
<dbReference type="HOGENOM" id="CLU_000960_22_2_1"/>
<evidence type="ECO:0000313" key="9">
    <source>
        <dbReference type="Proteomes" id="UP000030151"/>
    </source>
</evidence>
<feature type="transmembrane region" description="Helical" evidence="6">
    <location>
        <begin position="505"/>
        <end position="525"/>
    </location>
</feature>
<evidence type="ECO:0000256" key="3">
    <source>
        <dbReference type="ARBA" id="ARBA00022989"/>
    </source>
</evidence>
<evidence type="ECO:0000313" key="8">
    <source>
        <dbReference type="EMBL" id="EXV06551.1"/>
    </source>
</evidence>
<evidence type="ECO:0000256" key="6">
    <source>
        <dbReference type="SAM" id="Phobius"/>
    </source>
</evidence>
<dbReference type="PRINTS" id="PR01036">
    <property type="entry name" value="TCRTETB"/>
</dbReference>
<evidence type="ECO:0000256" key="2">
    <source>
        <dbReference type="ARBA" id="ARBA00022692"/>
    </source>
</evidence>
<feature type="transmembrane region" description="Helical" evidence="6">
    <location>
        <begin position="128"/>
        <end position="149"/>
    </location>
</feature>
<dbReference type="Gene3D" id="1.20.1250.20">
    <property type="entry name" value="MFS general substrate transporter like domains"/>
    <property type="match status" value="1"/>
</dbReference>
<feature type="transmembrane region" description="Helical" evidence="6">
    <location>
        <begin position="410"/>
        <end position="434"/>
    </location>
</feature>
<dbReference type="PANTHER" id="PTHR23501">
    <property type="entry name" value="MAJOR FACILITATOR SUPERFAMILY"/>
    <property type="match status" value="1"/>
</dbReference>
<dbReference type="PANTHER" id="PTHR23501:SF43">
    <property type="entry name" value="MULTIDRUG TRANSPORTER, PUTATIVE (AFU_ORTHOLOGUE AFUA_6G03040)-RELATED"/>
    <property type="match status" value="1"/>
</dbReference>
<feature type="transmembrane region" description="Helical" evidence="6">
    <location>
        <begin position="103"/>
        <end position="122"/>
    </location>
</feature>